<dbReference type="PROSITE" id="PS51186">
    <property type="entry name" value="GNAT"/>
    <property type="match status" value="1"/>
</dbReference>
<protein>
    <recommendedName>
        <fullName evidence="1">N-acetyltransferase domain-containing protein</fullName>
    </recommendedName>
</protein>
<proteinExistence type="predicted"/>
<dbReference type="Proteomes" id="UP000194474">
    <property type="component" value="Unassembled WGS sequence"/>
</dbReference>
<accession>A0A1Y6ESY0</accession>
<organism evidence="2 3">
    <name type="scientific">Devosia lucknowensis</name>
    <dbReference type="NCBI Taxonomy" id="1096929"/>
    <lineage>
        <taxon>Bacteria</taxon>
        <taxon>Pseudomonadati</taxon>
        <taxon>Pseudomonadota</taxon>
        <taxon>Alphaproteobacteria</taxon>
        <taxon>Hyphomicrobiales</taxon>
        <taxon>Devosiaceae</taxon>
        <taxon>Devosia</taxon>
    </lineage>
</organism>
<reference evidence="3" key="1">
    <citation type="submission" date="2017-04" db="EMBL/GenBank/DDBJ databases">
        <authorList>
            <person name="Varghese N."/>
            <person name="Submissions S."/>
        </authorList>
    </citation>
    <scope>NUCLEOTIDE SEQUENCE [LARGE SCALE GENOMIC DNA]</scope>
</reference>
<dbReference type="AlphaFoldDB" id="A0A1Y6ESY0"/>
<dbReference type="SUPFAM" id="SSF55729">
    <property type="entry name" value="Acyl-CoA N-acyltransferases (Nat)"/>
    <property type="match status" value="1"/>
</dbReference>
<dbReference type="RefSeq" id="WP_086469665.1">
    <property type="nucleotide sequence ID" value="NZ_FXWK01000001.1"/>
</dbReference>
<evidence type="ECO:0000313" key="2">
    <source>
        <dbReference type="EMBL" id="SMQ65838.1"/>
    </source>
</evidence>
<dbReference type="OrthoDB" id="7959761at2"/>
<dbReference type="InterPro" id="IPR016181">
    <property type="entry name" value="Acyl_CoA_acyltransferase"/>
</dbReference>
<keyword evidence="3" id="KW-1185">Reference proteome</keyword>
<gene>
    <name evidence="2" type="ORF">SAMN06295905_1329</name>
</gene>
<name>A0A1Y6ESY0_9HYPH</name>
<dbReference type="InterPro" id="IPR000182">
    <property type="entry name" value="GNAT_dom"/>
</dbReference>
<evidence type="ECO:0000313" key="3">
    <source>
        <dbReference type="Proteomes" id="UP000194474"/>
    </source>
</evidence>
<dbReference type="Gene3D" id="3.40.630.30">
    <property type="match status" value="1"/>
</dbReference>
<feature type="domain" description="N-acetyltransferase" evidence="1">
    <location>
        <begin position="4"/>
        <end position="148"/>
    </location>
</feature>
<dbReference type="Pfam" id="PF00583">
    <property type="entry name" value="Acetyltransf_1"/>
    <property type="match status" value="1"/>
</dbReference>
<evidence type="ECO:0000259" key="1">
    <source>
        <dbReference type="PROSITE" id="PS51186"/>
    </source>
</evidence>
<dbReference type="GO" id="GO:0016747">
    <property type="term" value="F:acyltransferase activity, transferring groups other than amino-acyl groups"/>
    <property type="evidence" value="ECO:0007669"/>
    <property type="project" value="InterPro"/>
</dbReference>
<sequence>MESSSVRLATTEDRGAIIRLLRDAHTAAALPFPFSAPHAAALIDRHIADPTLVALVAGTPAQAVLLASSQDHPFAAIRFAAETVWWVAPEARGQFASQMLASYEAWAAEQGCTFAGMAALASFPRAEVIYRRAGYRPAETHFLKPLAP</sequence>
<dbReference type="EMBL" id="FXWK01000001">
    <property type="protein sequence ID" value="SMQ65838.1"/>
    <property type="molecule type" value="Genomic_DNA"/>
</dbReference>